<keyword evidence="1" id="KW-0539">Nucleus</keyword>
<dbReference type="InterPro" id="IPR040934">
    <property type="entry name" value="Znf-CCCH_6"/>
</dbReference>
<accession>A0A1B7P3S3</accession>
<evidence type="ECO:0000313" key="5">
    <source>
        <dbReference type="Proteomes" id="UP000091918"/>
    </source>
</evidence>
<dbReference type="GO" id="GO:0003682">
    <property type="term" value="F:chromatin binding"/>
    <property type="evidence" value="ECO:0007669"/>
    <property type="project" value="TreeGrafter"/>
</dbReference>
<dbReference type="GO" id="GO:0042393">
    <property type="term" value="F:histone binding"/>
    <property type="evidence" value="ECO:0007669"/>
    <property type="project" value="TreeGrafter"/>
</dbReference>
<sequence length="385" mass="42476">MDPDFNPHQDIQALSRAHRIGQRKKVLVFQLVTKGSVEEKIVQIGKKKMALDQVLIEHMDAEDDTEVDLEAILRHGADALFDDDTTDDIHYDNNSIDKLLDRSLVENTKAGDDGSAEARFSFARVWVNDSLSDKLGTSETATPSDTVWNKILKERERIAAEEAKANAQALGRGKRKRQTIDYAFQSSGMYQPLSSPQILGKDETDAEFQSFGPGPIPKMQILMVLLPASLKNWVLKIIRLRPFKRATTPNVSWGLQEAMTNGYGESSTPSHSAHRCVACDQHHPTGHCPLKLAGVEHCGLCGIAHYGRGRTCPHLNSETQVALMLGSLKESPEQRALVAEATKYLRGIRGDLVRRKKLKNIRGAAGGSLPETLPTPPISHPGQNI</sequence>
<dbReference type="GO" id="GO:0140658">
    <property type="term" value="F:ATP-dependent chromatin remodeler activity"/>
    <property type="evidence" value="ECO:0007669"/>
    <property type="project" value="TreeGrafter"/>
</dbReference>
<proteinExistence type="predicted"/>
<dbReference type="SUPFAM" id="SSF52540">
    <property type="entry name" value="P-loop containing nucleoside triphosphate hydrolases"/>
    <property type="match status" value="1"/>
</dbReference>
<dbReference type="Gene3D" id="3.40.50.300">
    <property type="entry name" value="P-loop containing nucleotide triphosphate hydrolases"/>
    <property type="match status" value="1"/>
</dbReference>
<evidence type="ECO:0000256" key="1">
    <source>
        <dbReference type="ARBA" id="ARBA00023242"/>
    </source>
</evidence>
<protein>
    <recommendedName>
        <fullName evidence="3">Mit1 C-terminal Zn finger 2 domain-containing protein</fullName>
    </recommendedName>
</protein>
<dbReference type="OrthoDB" id="5857104at2759"/>
<organism evidence="4 5">
    <name type="scientific">Emergomyces africanus</name>
    <dbReference type="NCBI Taxonomy" id="1955775"/>
    <lineage>
        <taxon>Eukaryota</taxon>
        <taxon>Fungi</taxon>
        <taxon>Dikarya</taxon>
        <taxon>Ascomycota</taxon>
        <taxon>Pezizomycotina</taxon>
        <taxon>Eurotiomycetes</taxon>
        <taxon>Eurotiomycetidae</taxon>
        <taxon>Onygenales</taxon>
        <taxon>Ajellomycetaceae</taxon>
        <taxon>Emergomyces</taxon>
    </lineage>
</organism>
<gene>
    <name evidence="4" type="ORF">ACJ72_01972</name>
</gene>
<dbReference type="PANTHER" id="PTHR45623">
    <property type="entry name" value="CHROMODOMAIN-HELICASE-DNA-BINDING PROTEIN 3-RELATED-RELATED"/>
    <property type="match status" value="1"/>
</dbReference>
<feature type="domain" description="Mit1 C-terminal Zn finger 2" evidence="3">
    <location>
        <begin position="296"/>
        <end position="348"/>
    </location>
</feature>
<dbReference type="GO" id="GO:0016887">
    <property type="term" value="F:ATP hydrolysis activity"/>
    <property type="evidence" value="ECO:0007669"/>
    <property type="project" value="TreeGrafter"/>
</dbReference>
<dbReference type="GO" id="GO:0000785">
    <property type="term" value="C:chromatin"/>
    <property type="evidence" value="ECO:0007669"/>
    <property type="project" value="TreeGrafter"/>
</dbReference>
<dbReference type="STRING" id="1658172.A0A1B7P3S3"/>
<dbReference type="GO" id="GO:0003677">
    <property type="term" value="F:DNA binding"/>
    <property type="evidence" value="ECO:0007669"/>
    <property type="project" value="TreeGrafter"/>
</dbReference>
<dbReference type="AlphaFoldDB" id="A0A1B7P3S3"/>
<dbReference type="Proteomes" id="UP000091918">
    <property type="component" value="Unassembled WGS sequence"/>
</dbReference>
<evidence type="ECO:0000259" key="3">
    <source>
        <dbReference type="Pfam" id="PF18585"/>
    </source>
</evidence>
<name>A0A1B7P3S3_9EURO</name>
<feature type="region of interest" description="Disordered" evidence="2">
    <location>
        <begin position="364"/>
        <end position="385"/>
    </location>
</feature>
<dbReference type="GO" id="GO:0005634">
    <property type="term" value="C:nucleus"/>
    <property type="evidence" value="ECO:0007669"/>
    <property type="project" value="TreeGrafter"/>
</dbReference>
<evidence type="ECO:0000256" key="2">
    <source>
        <dbReference type="SAM" id="MobiDB-lite"/>
    </source>
</evidence>
<dbReference type="EMBL" id="LGUA01000149">
    <property type="protein sequence ID" value="OAX83659.1"/>
    <property type="molecule type" value="Genomic_DNA"/>
</dbReference>
<comment type="caution">
    <text evidence="4">The sequence shown here is derived from an EMBL/GenBank/DDBJ whole genome shotgun (WGS) entry which is preliminary data.</text>
</comment>
<dbReference type="InterPro" id="IPR027417">
    <property type="entry name" value="P-loop_NTPase"/>
</dbReference>
<reference evidence="4 5" key="1">
    <citation type="submission" date="2015-07" db="EMBL/GenBank/DDBJ databases">
        <title>Emmonsia species relationships and genome sequence.</title>
        <authorList>
            <person name="Cuomo C.A."/>
            <person name="Schwartz I.S."/>
            <person name="Kenyon C."/>
            <person name="de Hoog G.S."/>
            <person name="Govender N.P."/>
            <person name="Botha A."/>
            <person name="Moreno L."/>
            <person name="de Vries M."/>
            <person name="Munoz J.F."/>
            <person name="Stielow J.B."/>
        </authorList>
    </citation>
    <scope>NUCLEOTIDE SEQUENCE [LARGE SCALE GENOMIC DNA]</scope>
    <source>
        <strain evidence="4 5">CBS 136260</strain>
    </source>
</reference>
<evidence type="ECO:0000313" key="4">
    <source>
        <dbReference type="EMBL" id="OAX83659.1"/>
    </source>
</evidence>
<dbReference type="Pfam" id="PF18585">
    <property type="entry name" value="zf-CCCH_6"/>
    <property type="match status" value="1"/>
</dbReference>
<keyword evidence="5" id="KW-1185">Reference proteome</keyword>
<dbReference type="PANTHER" id="PTHR45623:SF17">
    <property type="entry name" value="CHROMODOMAIN-HELICASE-DNA-BINDING PROTEIN 3-RELATED"/>
    <property type="match status" value="1"/>
</dbReference>